<feature type="transmembrane region" description="Helical" evidence="9">
    <location>
        <begin position="12"/>
        <end position="30"/>
    </location>
</feature>
<dbReference type="NCBIfam" id="TIGR00915">
    <property type="entry name" value="2A0602"/>
    <property type="match status" value="1"/>
</dbReference>
<evidence type="ECO:0000256" key="3">
    <source>
        <dbReference type="ARBA" id="ARBA00022448"/>
    </source>
</evidence>
<keyword evidence="3 9" id="KW-0813">Transport</keyword>
<sequence>MKLTHFFIDRPRFAIVINIFIIVFGLAAMVKLPIAQYPSIVPTTIQITTTFPGASADTIARTVATPLEQAINGVEGMDYITSQSTSDGRLAITVIFKVGTDANTALLLTRNRVQDVLTRLPQEVQLQGVQVKKTIQSLLLGVHVYSPDGSRSAEYLSNYMLHVRDEIARIPGVADFWALGERQYAMRIWIDPDKAAAYNISASEIMSALRAQNAQVSTGNLNAPPVATDAAFQINVEALGRLTSPDQFADIIVKSDNQGRITRIRDIGRAEIGSVDYGSIAYADKHISAPWWVIPTPDANVVEVEHAIWDKMAELKKSFPTGVDYINIYDPTTFVSQSIHEVIETIFIAIILVVGVVYLFLQNWRATLIPVVAIPVSLVGAFTILSMFGISINNLSLFGLVLAVGIVVDDAIVVVENVERNMATGMLPKEAAHRTMNEVSGALIAITLTLCAVFVPLAFVFGIPGLFFKQFAITISASTIISSFVSLTLSPALCAILLIPHKTGELYEKPRGVARFKNPLFDHFNRGFAWLSISYGNMTSRFVRVTASILIVYVGLISVTGFQMSRMPTGFIPDQDIGYEAIIVMLPPGSSLSRTDEVVREVNDMALSIPGIKHTSPTAGFDVTTNTIASNVGTIFTSLPSLYGEYIPGTTAAEMLVKMREKFADYKKAYLIVINPPAVQGLGAAGGFKMMIQDREGLGPQALAKATNDLVAAANKDKTFAGVFTLFNAGAPSLYADIDRLKAEKVGLTPTDVFSTIQLYLGSQYVNDFNYLGRTYPVFAQGDAEFRKTPGDIGKYKVRNAAGEMVPLSAVTDFKEQSMPYRIPRYNMFPAAEIMGAAAPGIASGTAMERMEELAKQTLPQGMSFEWTELSHQQAQHGVPTLAIFAASALFVFLVLAAQYESWRTPLAVVLIVPMCLLAAIIGLDMRSMPIDILAQIGFIVLVGLAAKNAILIVEFAKHHEDHEGRTPEDAATLSAKERLRPILMTSFAFILGVFPLVVAKGAGAEMRQSLGTTVFFGMLGVTAFGLLFTPALYAFVQKFSKKEISHD</sequence>
<keyword evidence="7 9" id="KW-1133">Transmembrane helix</keyword>
<dbReference type="PANTHER" id="PTHR32063">
    <property type="match status" value="1"/>
</dbReference>
<evidence type="ECO:0000256" key="2">
    <source>
        <dbReference type="ARBA" id="ARBA00010942"/>
    </source>
</evidence>
<dbReference type="EMBL" id="LUUG01000045">
    <property type="protein sequence ID" value="OAI08322.1"/>
    <property type="molecule type" value="Genomic_DNA"/>
</dbReference>
<dbReference type="AlphaFoldDB" id="A0A177MN27"/>
<accession>A0A177MN27</accession>
<dbReference type="InterPro" id="IPR027463">
    <property type="entry name" value="AcrB_DN_DC_subdom"/>
</dbReference>
<dbReference type="InterPro" id="IPR001036">
    <property type="entry name" value="Acrflvin-R"/>
</dbReference>
<feature type="transmembrane region" description="Helical" evidence="9">
    <location>
        <begin position="368"/>
        <end position="390"/>
    </location>
</feature>
<keyword evidence="6 9" id="KW-0812">Transmembrane</keyword>
<feature type="transmembrane region" description="Helical" evidence="9">
    <location>
        <begin position="983"/>
        <end position="1003"/>
    </location>
</feature>
<dbReference type="PRINTS" id="PR00702">
    <property type="entry name" value="ACRIFLAVINRP"/>
</dbReference>
<dbReference type="GO" id="GO:0042910">
    <property type="term" value="F:xenobiotic transmembrane transporter activity"/>
    <property type="evidence" value="ECO:0007669"/>
    <property type="project" value="TreeGrafter"/>
</dbReference>
<dbReference type="Gene3D" id="3.30.70.1320">
    <property type="entry name" value="Multidrug efflux transporter AcrB pore domain like"/>
    <property type="match status" value="1"/>
</dbReference>
<dbReference type="PANTHER" id="PTHR32063:SF11">
    <property type="entry name" value="CATION OR DRUG EFFLUX SYSTEM PROTEIN"/>
    <property type="match status" value="1"/>
</dbReference>
<evidence type="ECO:0000256" key="9">
    <source>
        <dbReference type="RuleBase" id="RU364070"/>
    </source>
</evidence>
<feature type="transmembrane region" description="Helical" evidence="9">
    <location>
        <begin position="936"/>
        <end position="957"/>
    </location>
</feature>
<evidence type="ECO:0000256" key="7">
    <source>
        <dbReference type="ARBA" id="ARBA00022989"/>
    </source>
</evidence>
<feature type="transmembrane region" description="Helical" evidence="9">
    <location>
        <begin position="396"/>
        <end position="418"/>
    </location>
</feature>
<dbReference type="Proteomes" id="UP000077763">
    <property type="component" value="Unassembled WGS sequence"/>
</dbReference>
<proteinExistence type="inferred from homology"/>
<evidence type="ECO:0000256" key="1">
    <source>
        <dbReference type="ARBA" id="ARBA00004429"/>
    </source>
</evidence>
<keyword evidence="4" id="KW-1003">Cell membrane</keyword>
<gene>
    <name evidence="11" type="ORF">A1332_07485</name>
    <name evidence="10" type="ORF">A1353_07685</name>
</gene>
<dbReference type="SUPFAM" id="SSF82866">
    <property type="entry name" value="Multidrug efflux transporter AcrB transmembrane domain"/>
    <property type="match status" value="2"/>
</dbReference>
<organism evidence="10 12">
    <name type="scientific">Methylomonas methanica</name>
    <dbReference type="NCBI Taxonomy" id="421"/>
    <lineage>
        <taxon>Bacteria</taxon>
        <taxon>Pseudomonadati</taxon>
        <taxon>Pseudomonadota</taxon>
        <taxon>Gammaproteobacteria</taxon>
        <taxon>Methylococcales</taxon>
        <taxon>Methylococcaceae</taxon>
        <taxon>Methylomonas</taxon>
    </lineage>
</organism>
<dbReference type="Pfam" id="PF00873">
    <property type="entry name" value="ACR_tran"/>
    <property type="match status" value="1"/>
</dbReference>
<name>A0A177MN27_METMH</name>
<feature type="transmembrane region" description="Helical" evidence="9">
    <location>
        <begin position="475"/>
        <end position="499"/>
    </location>
</feature>
<dbReference type="FunFam" id="3.30.70.1430:FF:000001">
    <property type="entry name" value="Efflux pump membrane transporter"/>
    <property type="match status" value="1"/>
</dbReference>
<evidence type="ECO:0000256" key="4">
    <source>
        <dbReference type="ARBA" id="ARBA00022475"/>
    </source>
</evidence>
<dbReference type="GO" id="GO:0005886">
    <property type="term" value="C:plasma membrane"/>
    <property type="evidence" value="ECO:0007669"/>
    <property type="project" value="UniProtKB-SubCell"/>
</dbReference>
<feature type="transmembrane region" description="Helical" evidence="9">
    <location>
        <begin position="878"/>
        <end position="898"/>
    </location>
</feature>
<feature type="transmembrane region" description="Helical" evidence="9">
    <location>
        <begin position="905"/>
        <end position="924"/>
    </location>
</feature>
<evidence type="ECO:0000313" key="13">
    <source>
        <dbReference type="Proteomes" id="UP000078090"/>
    </source>
</evidence>
<dbReference type="SUPFAM" id="SSF82714">
    <property type="entry name" value="Multidrug efflux transporter AcrB TolC docking domain, DN and DC subdomains"/>
    <property type="match status" value="2"/>
</dbReference>
<comment type="similarity">
    <text evidence="2 9">Belongs to the resistance-nodulation-cell division (RND) (TC 2.A.6) family.</text>
</comment>
<reference evidence="12 13" key="1">
    <citation type="submission" date="2016-03" db="EMBL/GenBank/DDBJ databases">
        <authorList>
            <person name="Ploux O."/>
        </authorList>
    </citation>
    <scope>NUCLEOTIDE SEQUENCE [LARGE SCALE GENOMIC DNA]</scope>
    <source>
        <strain evidence="11 13">R-45363</strain>
        <strain evidence="10 12">R-45371</strain>
    </source>
</reference>
<evidence type="ECO:0000256" key="8">
    <source>
        <dbReference type="ARBA" id="ARBA00023136"/>
    </source>
</evidence>
<dbReference type="Gene3D" id="3.30.70.1440">
    <property type="entry name" value="Multidrug efflux transporter AcrB pore domain"/>
    <property type="match status" value="1"/>
</dbReference>
<comment type="subcellular location">
    <subcellularLocation>
        <location evidence="1 9">Cell inner membrane</location>
        <topology evidence="1 9">Multi-pass membrane protein</topology>
    </subcellularLocation>
</comment>
<dbReference type="SUPFAM" id="SSF82693">
    <property type="entry name" value="Multidrug efflux transporter AcrB pore domain, PN1, PN2, PC1 and PC2 subdomains"/>
    <property type="match status" value="4"/>
</dbReference>
<dbReference type="EMBL" id="LUUH01000029">
    <property type="protein sequence ID" value="OAI07227.1"/>
    <property type="molecule type" value="Genomic_DNA"/>
</dbReference>
<dbReference type="GO" id="GO:0015562">
    <property type="term" value="F:efflux transmembrane transporter activity"/>
    <property type="evidence" value="ECO:0007669"/>
    <property type="project" value="InterPro"/>
</dbReference>
<dbReference type="Proteomes" id="UP000078090">
    <property type="component" value="Unassembled WGS sequence"/>
</dbReference>
<keyword evidence="5 9" id="KW-0997">Cell inner membrane</keyword>
<evidence type="ECO:0000313" key="10">
    <source>
        <dbReference type="EMBL" id="OAI07227.1"/>
    </source>
</evidence>
<comment type="caution">
    <text evidence="10">The sequence shown here is derived from an EMBL/GenBank/DDBJ whole genome shotgun (WGS) entry which is preliminary data.</text>
</comment>
<dbReference type="OrthoDB" id="9757904at2"/>
<feature type="transmembrane region" description="Helical" evidence="9">
    <location>
        <begin position="542"/>
        <end position="562"/>
    </location>
</feature>
<protein>
    <recommendedName>
        <fullName evidence="9">Efflux pump membrane transporter</fullName>
    </recommendedName>
</protein>
<feature type="transmembrane region" description="Helical" evidence="9">
    <location>
        <begin position="439"/>
        <end position="463"/>
    </location>
</feature>
<feature type="transmembrane region" description="Helical" evidence="9">
    <location>
        <begin position="342"/>
        <end position="361"/>
    </location>
</feature>
<dbReference type="InterPro" id="IPR004764">
    <property type="entry name" value="MdtF-like"/>
</dbReference>
<feature type="transmembrane region" description="Helical" evidence="9">
    <location>
        <begin position="1015"/>
        <end position="1037"/>
    </location>
</feature>
<dbReference type="Gene3D" id="1.20.1640.10">
    <property type="entry name" value="Multidrug efflux transporter AcrB transmembrane domain"/>
    <property type="match status" value="2"/>
</dbReference>
<evidence type="ECO:0000256" key="6">
    <source>
        <dbReference type="ARBA" id="ARBA00022692"/>
    </source>
</evidence>
<dbReference type="Gene3D" id="3.30.70.1430">
    <property type="entry name" value="Multidrug efflux transporter AcrB pore domain"/>
    <property type="match status" value="2"/>
</dbReference>
<evidence type="ECO:0000313" key="11">
    <source>
        <dbReference type="EMBL" id="OAI08322.1"/>
    </source>
</evidence>
<dbReference type="Gene3D" id="3.30.2090.10">
    <property type="entry name" value="Multidrug efflux transporter AcrB TolC docking domain, DN and DC subdomains"/>
    <property type="match status" value="2"/>
</dbReference>
<keyword evidence="8 9" id="KW-0472">Membrane</keyword>
<evidence type="ECO:0000256" key="5">
    <source>
        <dbReference type="ARBA" id="ARBA00022519"/>
    </source>
</evidence>
<dbReference type="FunFam" id="1.20.1640.10:FF:000001">
    <property type="entry name" value="Efflux pump membrane transporter"/>
    <property type="match status" value="1"/>
</dbReference>
<evidence type="ECO:0000313" key="12">
    <source>
        <dbReference type="Proteomes" id="UP000077763"/>
    </source>
</evidence>
<dbReference type="GO" id="GO:0009636">
    <property type="term" value="P:response to toxic substance"/>
    <property type="evidence" value="ECO:0007669"/>
    <property type="project" value="UniProtKB-ARBA"/>
</dbReference>
<dbReference type="RefSeq" id="WP_064007099.1">
    <property type="nucleotide sequence ID" value="NZ_LUUG01000045.1"/>
</dbReference>